<organism evidence="6 7">
    <name type="scientific">Candidatus Afipia apatlaquensis</name>
    <dbReference type="NCBI Taxonomy" id="2712852"/>
    <lineage>
        <taxon>Bacteria</taxon>
        <taxon>Pseudomonadati</taxon>
        <taxon>Pseudomonadota</taxon>
        <taxon>Alphaproteobacteria</taxon>
        <taxon>Hyphomicrobiales</taxon>
        <taxon>Nitrobacteraceae</taxon>
        <taxon>Afipia</taxon>
    </lineage>
</organism>
<dbReference type="InterPro" id="IPR001647">
    <property type="entry name" value="HTH_TetR"/>
</dbReference>
<dbReference type="PANTHER" id="PTHR47506:SF3">
    <property type="entry name" value="HTH-TYPE TRANSCRIPTIONAL REGULATOR LMRA"/>
    <property type="match status" value="1"/>
</dbReference>
<dbReference type="Pfam" id="PF21993">
    <property type="entry name" value="TetR_C_13_2"/>
    <property type="match status" value="1"/>
</dbReference>
<reference evidence="6" key="1">
    <citation type="submission" date="2020-02" db="EMBL/GenBank/DDBJ databases">
        <title>Draft genome sequence of Candidatus Afipia apatlaquensis IBT-C3, a potential strain for decolorization of textile dyes.</title>
        <authorList>
            <person name="Sanchez-Reyes A."/>
            <person name="Breton-Deval L."/>
            <person name="Mangelson H."/>
            <person name="Sanchez-Flores A."/>
        </authorList>
    </citation>
    <scope>NUCLEOTIDE SEQUENCE [LARGE SCALE GENOMIC DNA]</scope>
    <source>
        <strain evidence="6">IBT-C3</strain>
    </source>
</reference>
<dbReference type="SUPFAM" id="SSF48498">
    <property type="entry name" value="Tetracyclin repressor-like, C-terminal domain"/>
    <property type="match status" value="1"/>
</dbReference>
<dbReference type="PROSITE" id="PS50977">
    <property type="entry name" value="HTH_TETR_2"/>
    <property type="match status" value="1"/>
</dbReference>
<comment type="caution">
    <text evidence="6">The sequence shown here is derived from an EMBL/GenBank/DDBJ whole genome shotgun (WGS) entry which is preliminary data.</text>
</comment>
<dbReference type="GO" id="GO:0003677">
    <property type="term" value="F:DNA binding"/>
    <property type="evidence" value="ECO:0007669"/>
    <property type="project" value="UniProtKB-UniRule"/>
</dbReference>
<dbReference type="AlphaFoldDB" id="A0A7C9VPZ8"/>
<keyword evidence="2 4" id="KW-0238">DNA-binding</keyword>
<evidence type="ECO:0000256" key="3">
    <source>
        <dbReference type="ARBA" id="ARBA00023163"/>
    </source>
</evidence>
<dbReference type="Proteomes" id="UP000480266">
    <property type="component" value="Unassembled WGS sequence"/>
</dbReference>
<keyword evidence="3" id="KW-0804">Transcription</keyword>
<dbReference type="InterPro" id="IPR054156">
    <property type="entry name" value="YxaF_TetR_C"/>
</dbReference>
<gene>
    <name evidence="6" type="ORF">G4V63_19530</name>
</gene>
<dbReference type="InterPro" id="IPR009057">
    <property type="entry name" value="Homeodomain-like_sf"/>
</dbReference>
<dbReference type="PANTHER" id="PTHR47506">
    <property type="entry name" value="TRANSCRIPTIONAL REGULATORY PROTEIN"/>
    <property type="match status" value="1"/>
</dbReference>
<feature type="domain" description="HTH tetR-type" evidence="5">
    <location>
        <begin position="5"/>
        <end position="65"/>
    </location>
</feature>
<evidence type="ECO:0000256" key="2">
    <source>
        <dbReference type="ARBA" id="ARBA00023125"/>
    </source>
</evidence>
<dbReference type="Gene3D" id="1.10.357.10">
    <property type="entry name" value="Tetracycline Repressor, domain 2"/>
    <property type="match status" value="1"/>
</dbReference>
<keyword evidence="1" id="KW-0805">Transcription regulation</keyword>
<name>A0A7C9VPZ8_9BRAD</name>
<evidence type="ECO:0000256" key="1">
    <source>
        <dbReference type="ARBA" id="ARBA00023015"/>
    </source>
</evidence>
<feature type="DNA-binding region" description="H-T-H motif" evidence="4">
    <location>
        <begin position="28"/>
        <end position="47"/>
    </location>
</feature>
<keyword evidence="7" id="KW-1185">Reference proteome</keyword>
<sequence length="193" mass="20520">MSEKPDSKEKTVLAAASLLRRHGYNGTALSDILATAGSPRGSLYFHFPNGKEEIAVAALKLAADSVRKAIAGAAKTSKSADEFLIRIVRGMAADLERSDFKEGCPIAPTALEVSGTSEALTGAVSAAFQGWEQEIAAGLQWFRFDAGRAKLLATAALSQLEGALLLARTYQSMEPLQRAEEPIRVLVRAFAKA</sequence>
<protein>
    <submittedName>
        <fullName evidence="6">TetR/AcrR family transcriptional regulator</fullName>
    </submittedName>
</protein>
<evidence type="ECO:0000259" key="5">
    <source>
        <dbReference type="PROSITE" id="PS50977"/>
    </source>
</evidence>
<dbReference type="Pfam" id="PF00440">
    <property type="entry name" value="TetR_N"/>
    <property type="match status" value="1"/>
</dbReference>
<proteinExistence type="predicted"/>
<evidence type="ECO:0000313" key="7">
    <source>
        <dbReference type="Proteomes" id="UP000480266"/>
    </source>
</evidence>
<evidence type="ECO:0000256" key="4">
    <source>
        <dbReference type="PROSITE-ProRule" id="PRU00335"/>
    </source>
</evidence>
<dbReference type="InterPro" id="IPR036271">
    <property type="entry name" value="Tet_transcr_reg_TetR-rel_C_sf"/>
</dbReference>
<accession>A0A7C9VPZ8</accession>
<evidence type="ECO:0000313" key="6">
    <source>
        <dbReference type="EMBL" id="NGX97314.1"/>
    </source>
</evidence>
<dbReference type="EMBL" id="JAAMRR010000995">
    <property type="protein sequence ID" value="NGX97314.1"/>
    <property type="molecule type" value="Genomic_DNA"/>
</dbReference>
<dbReference type="SUPFAM" id="SSF46689">
    <property type="entry name" value="Homeodomain-like"/>
    <property type="match status" value="1"/>
</dbReference>